<dbReference type="Pfam" id="PF00067">
    <property type="entry name" value="p450"/>
    <property type="match status" value="1"/>
</dbReference>
<evidence type="ECO:0000256" key="7">
    <source>
        <dbReference type="ARBA" id="ARBA00022723"/>
    </source>
</evidence>
<evidence type="ECO:0000256" key="9">
    <source>
        <dbReference type="ARBA" id="ARBA00023002"/>
    </source>
</evidence>
<accession>A0A0D0BNE2</accession>
<dbReference type="CDD" id="cd11069">
    <property type="entry name" value="CYP_FUM15-like"/>
    <property type="match status" value="1"/>
</dbReference>
<evidence type="ECO:0000256" key="8">
    <source>
        <dbReference type="ARBA" id="ARBA00022989"/>
    </source>
</evidence>
<dbReference type="OrthoDB" id="1470350at2759"/>
<keyword evidence="9 14" id="KW-0560">Oxidoreductase</keyword>
<comment type="subcellular location">
    <subcellularLocation>
        <location evidence="2">Membrane</location>
    </subcellularLocation>
</comment>
<dbReference type="Gene3D" id="1.10.630.10">
    <property type="entry name" value="Cytochrome P450"/>
    <property type="match status" value="1"/>
</dbReference>
<protein>
    <recommendedName>
        <fullName evidence="17">Cytochrome P450</fullName>
    </recommendedName>
</protein>
<dbReference type="PANTHER" id="PTHR24305">
    <property type="entry name" value="CYTOCHROME P450"/>
    <property type="match status" value="1"/>
</dbReference>
<dbReference type="PROSITE" id="PS00086">
    <property type="entry name" value="CYTOCHROME_P450"/>
    <property type="match status" value="1"/>
</dbReference>
<evidence type="ECO:0000313" key="16">
    <source>
        <dbReference type="Proteomes" id="UP000053593"/>
    </source>
</evidence>
<evidence type="ECO:0000256" key="12">
    <source>
        <dbReference type="ARBA" id="ARBA00023136"/>
    </source>
</evidence>
<dbReference type="AlphaFoldDB" id="A0A0D0BNE2"/>
<keyword evidence="5 13" id="KW-0349">Heme</keyword>
<evidence type="ECO:0000256" key="6">
    <source>
        <dbReference type="ARBA" id="ARBA00022692"/>
    </source>
</evidence>
<evidence type="ECO:0000256" key="5">
    <source>
        <dbReference type="ARBA" id="ARBA00022617"/>
    </source>
</evidence>
<evidence type="ECO:0000256" key="3">
    <source>
        <dbReference type="ARBA" id="ARBA00004721"/>
    </source>
</evidence>
<keyword evidence="12" id="KW-0472">Membrane</keyword>
<dbReference type="GO" id="GO:0004497">
    <property type="term" value="F:monooxygenase activity"/>
    <property type="evidence" value="ECO:0007669"/>
    <property type="project" value="UniProtKB-KW"/>
</dbReference>
<dbReference type="PRINTS" id="PR00385">
    <property type="entry name" value="P450"/>
</dbReference>
<dbReference type="PRINTS" id="PR00463">
    <property type="entry name" value="EP450I"/>
</dbReference>
<dbReference type="GO" id="GO:0016705">
    <property type="term" value="F:oxidoreductase activity, acting on paired donors, with incorporation or reduction of molecular oxygen"/>
    <property type="evidence" value="ECO:0007669"/>
    <property type="project" value="InterPro"/>
</dbReference>
<name>A0A0D0BNE2_9AGAR</name>
<dbReference type="GO" id="GO:0005506">
    <property type="term" value="F:iron ion binding"/>
    <property type="evidence" value="ECO:0007669"/>
    <property type="project" value="InterPro"/>
</dbReference>
<dbReference type="PANTHER" id="PTHR24305:SF166">
    <property type="entry name" value="CYTOCHROME P450 12A4, MITOCHONDRIAL-RELATED"/>
    <property type="match status" value="1"/>
</dbReference>
<evidence type="ECO:0000313" key="15">
    <source>
        <dbReference type="EMBL" id="KIK56481.1"/>
    </source>
</evidence>
<gene>
    <name evidence="15" type="ORF">GYMLUDRAFT_47014</name>
</gene>
<dbReference type="InterPro" id="IPR002401">
    <property type="entry name" value="Cyt_P450_E_grp-I"/>
</dbReference>
<dbReference type="InterPro" id="IPR050121">
    <property type="entry name" value="Cytochrome_P450_monoxygenase"/>
</dbReference>
<evidence type="ECO:0000256" key="14">
    <source>
        <dbReference type="RuleBase" id="RU000461"/>
    </source>
</evidence>
<evidence type="ECO:0000256" key="2">
    <source>
        <dbReference type="ARBA" id="ARBA00004370"/>
    </source>
</evidence>
<reference evidence="15 16" key="1">
    <citation type="submission" date="2014-04" db="EMBL/GenBank/DDBJ databases">
        <title>Evolutionary Origins and Diversification of the Mycorrhizal Mutualists.</title>
        <authorList>
            <consortium name="DOE Joint Genome Institute"/>
            <consortium name="Mycorrhizal Genomics Consortium"/>
            <person name="Kohler A."/>
            <person name="Kuo A."/>
            <person name="Nagy L.G."/>
            <person name="Floudas D."/>
            <person name="Copeland A."/>
            <person name="Barry K.W."/>
            <person name="Cichocki N."/>
            <person name="Veneault-Fourrey C."/>
            <person name="LaButti K."/>
            <person name="Lindquist E.A."/>
            <person name="Lipzen A."/>
            <person name="Lundell T."/>
            <person name="Morin E."/>
            <person name="Murat C."/>
            <person name="Riley R."/>
            <person name="Ohm R."/>
            <person name="Sun H."/>
            <person name="Tunlid A."/>
            <person name="Henrissat B."/>
            <person name="Grigoriev I.V."/>
            <person name="Hibbett D.S."/>
            <person name="Martin F."/>
        </authorList>
    </citation>
    <scope>NUCLEOTIDE SEQUENCE [LARGE SCALE GENOMIC DNA]</scope>
    <source>
        <strain evidence="15 16">FD-317 M1</strain>
    </source>
</reference>
<dbReference type="HOGENOM" id="CLU_001570_5_11_1"/>
<dbReference type="SUPFAM" id="SSF48264">
    <property type="entry name" value="Cytochrome P450"/>
    <property type="match status" value="1"/>
</dbReference>
<dbReference type="InterPro" id="IPR017972">
    <property type="entry name" value="Cyt_P450_CS"/>
</dbReference>
<evidence type="ECO:0000256" key="1">
    <source>
        <dbReference type="ARBA" id="ARBA00001971"/>
    </source>
</evidence>
<dbReference type="Proteomes" id="UP000053593">
    <property type="component" value="Unassembled WGS sequence"/>
</dbReference>
<comment type="cofactor">
    <cofactor evidence="1 13">
        <name>heme</name>
        <dbReference type="ChEBI" id="CHEBI:30413"/>
    </cofactor>
</comment>
<evidence type="ECO:0000256" key="10">
    <source>
        <dbReference type="ARBA" id="ARBA00023004"/>
    </source>
</evidence>
<evidence type="ECO:0000256" key="13">
    <source>
        <dbReference type="PIRSR" id="PIRSR602401-1"/>
    </source>
</evidence>
<keyword evidence="8" id="KW-1133">Transmembrane helix</keyword>
<comment type="similarity">
    <text evidence="4 14">Belongs to the cytochrome P450 family.</text>
</comment>
<comment type="pathway">
    <text evidence="3">Secondary metabolite biosynthesis; terpenoid biosynthesis.</text>
</comment>
<feature type="binding site" description="axial binding residue" evidence="13">
    <location>
        <position position="477"/>
    </location>
    <ligand>
        <name>heme</name>
        <dbReference type="ChEBI" id="CHEBI:30413"/>
    </ligand>
    <ligandPart>
        <name>Fe</name>
        <dbReference type="ChEBI" id="CHEBI:18248"/>
    </ligandPart>
</feature>
<sequence>MLLSALAILSSITALYVWYKLTRRSPFDHIPGPPSKSFLLGNLGELMQAQVGSTDFAWQETYGDVVKFKAAFGIDRFLISDPKALHHILQTSGYRWGKYRERVELSRLMSGKGLTYAEGNAHKRQRKIMLPGFGSSEAGNFLPLFFSCAASMSRRWSDILSFSENQSHVFNLPEWISRASLDAIGQAAFDYNFGATANHETELGKVYQNMLTKAFAAPSNSTLLTMELLQFLPRSLLEFLDDLSPSPRLAAIRRAGEVANALAEELVSTKANALLKGEGQKDIMSLLVKANASESPKSRLTHTELISTMRVIIFAGFDTTSNTLAFLLYELARNPELQHNLRAEIRAAEKEASSRGESQITISDLKGMYLLEATIKETLRYHPVAPHILRTAKEDDILPISAITTTTGQVLTELPIPRGTRVILSIPAYNRNKKIFGDDAHMFNPYRWLELNHVVKNDVSLGPFANLATFSGGIRSCLGWRFAIIELQAFVVELLSKFEFHPTAQIEHIRREAAFAMVPTVEGELDKGSQLPLRVTFA</sequence>
<keyword evidence="7 13" id="KW-0479">Metal-binding</keyword>
<evidence type="ECO:0000256" key="11">
    <source>
        <dbReference type="ARBA" id="ARBA00023033"/>
    </source>
</evidence>
<keyword evidence="16" id="KW-1185">Reference proteome</keyword>
<evidence type="ECO:0000256" key="4">
    <source>
        <dbReference type="ARBA" id="ARBA00010617"/>
    </source>
</evidence>
<dbReference type="InterPro" id="IPR036396">
    <property type="entry name" value="Cyt_P450_sf"/>
</dbReference>
<proteinExistence type="inferred from homology"/>
<dbReference type="EMBL" id="KN834797">
    <property type="protein sequence ID" value="KIK56481.1"/>
    <property type="molecule type" value="Genomic_DNA"/>
</dbReference>
<keyword evidence="10 13" id="KW-0408">Iron</keyword>
<keyword evidence="11 14" id="KW-0503">Monooxygenase</keyword>
<dbReference type="InterPro" id="IPR001128">
    <property type="entry name" value="Cyt_P450"/>
</dbReference>
<dbReference type="GO" id="GO:0020037">
    <property type="term" value="F:heme binding"/>
    <property type="evidence" value="ECO:0007669"/>
    <property type="project" value="InterPro"/>
</dbReference>
<organism evidence="15 16">
    <name type="scientific">Collybiopsis luxurians FD-317 M1</name>
    <dbReference type="NCBI Taxonomy" id="944289"/>
    <lineage>
        <taxon>Eukaryota</taxon>
        <taxon>Fungi</taxon>
        <taxon>Dikarya</taxon>
        <taxon>Basidiomycota</taxon>
        <taxon>Agaricomycotina</taxon>
        <taxon>Agaricomycetes</taxon>
        <taxon>Agaricomycetidae</taxon>
        <taxon>Agaricales</taxon>
        <taxon>Marasmiineae</taxon>
        <taxon>Omphalotaceae</taxon>
        <taxon>Collybiopsis</taxon>
        <taxon>Collybiopsis luxurians</taxon>
    </lineage>
</organism>
<evidence type="ECO:0008006" key="17">
    <source>
        <dbReference type="Google" id="ProtNLM"/>
    </source>
</evidence>
<dbReference type="GO" id="GO:0016020">
    <property type="term" value="C:membrane"/>
    <property type="evidence" value="ECO:0007669"/>
    <property type="project" value="UniProtKB-SubCell"/>
</dbReference>
<keyword evidence="6" id="KW-0812">Transmembrane</keyword>